<accession>W4FXG0</accession>
<dbReference type="InterPro" id="IPR013869">
    <property type="entry name" value="DUF1757"/>
</dbReference>
<dbReference type="GO" id="GO:0003676">
    <property type="term" value="F:nucleic acid binding"/>
    <property type="evidence" value="ECO:0007669"/>
    <property type="project" value="InterPro"/>
</dbReference>
<name>W4FXG0_APHAT</name>
<dbReference type="Pfam" id="PF08560">
    <property type="entry name" value="DUF1757"/>
    <property type="match status" value="1"/>
</dbReference>
<dbReference type="InterPro" id="IPR004875">
    <property type="entry name" value="DDE_SF_endonuclease_dom"/>
</dbReference>
<dbReference type="VEuPathDB" id="FungiDB:H257_13086"/>
<dbReference type="STRING" id="112090.W4FXG0"/>
<proteinExistence type="predicted"/>
<dbReference type="AlphaFoldDB" id="W4FXG0"/>
<reference evidence="2" key="1">
    <citation type="submission" date="2013-12" db="EMBL/GenBank/DDBJ databases">
        <title>The Genome Sequence of Aphanomyces astaci APO3.</title>
        <authorList>
            <consortium name="The Broad Institute Genomics Platform"/>
            <person name="Russ C."/>
            <person name="Tyler B."/>
            <person name="van West P."/>
            <person name="Dieguez-Uribeondo J."/>
            <person name="Young S.K."/>
            <person name="Zeng Q."/>
            <person name="Gargeya S."/>
            <person name="Fitzgerald M."/>
            <person name="Abouelleil A."/>
            <person name="Alvarado L."/>
            <person name="Chapman S.B."/>
            <person name="Gainer-Dewar J."/>
            <person name="Goldberg J."/>
            <person name="Griggs A."/>
            <person name="Gujja S."/>
            <person name="Hansen M."/>
            <person name="Howarth C."/>
            <person name="Imamovic A."/>
            <person name="Ireland A."/>
            <person name="Larimer J."/>
            <person name="McCowan C."/>
            <person name="Murphy C."/>
            <person name="Pearson M."/>
            <person name="Poon T.W."/>
            <person name="Priest M."/>
            <person name="Roberts A."/>
            <person name="Saif S."/>
            <person name="Shea T."/>
            <person name="Sykes S."/>
            <person name="Wortman J."/>
            <person name="Nusbaum C."/>
            <person name="Birren B."/>
        </authorList>
    </citation>
    <scope>NUCLEOTIDE SEQUENCE [LARGE SCALE GENOMIC DNA]</scope>
    <source>
        <strain evidence="2">APO3</strain>
    </source>
</reference>
<gene>
    <name evidence="2" type="ORF">H257_13086</name>
</gene>
<dbReference type="RefSeq" id="XP_009838814.1">
    <property type="nucleotide sequence ID" value="XM_009840512.1"/>
</dbReference>
<dbReference type="Pfam" id="PF03184">
    <property type="entry name" value="DDE_1"/>
    <property type="match status" value="1"/>
</dbReference>
<protein>
    <recommendedName>
        <fullName evidence="1">DDE-1 domain-containing protein</fullName>
    </recommendedName>
</protein>
<sequence>MRMTAVLTARADGTKLSIMFIVKGQSGGCIESSVIPTFPAGHFYAVQDKAWMDARMWKQFLRSVLHHDIEECSVVLVDKFESHVSIKIVNEELGSHLCALPPNTTSVCQPLDVGVMAPFKRHLLPDDVKDQEYAKQVLYVHVTARSVQLLAGLATVGTLASAPFAKQQAVSLATRVLTNNSRSVLLGLVVGPATTFRRMQDQTLEN</sequence>
<dbReference type="EMBL" id="KI913158">
    <property type="protein sequence ID" value="ETV71626.1"/>
    <property type="molecule type" value="Genomic_DNA"/>
</dbReference>
<organism evidence="2">
    <name type="scientific">Aphanomyces astaci</name>
    <name type="common">Crayfish plague agent</name>
    <dbReference type="NCBI Taxonomy" id="112090"/>
    <lineage>
        <taxon>Eukaryota</taxon>
        <taxon>Sar</taxon>
        <taxon>Stramenopiles</taxon>
        <taxon>Oomycota</taxon>
        <taxon>Saprolegniomycetes</taxon>
        <taxon>Saprolegniales</taxon>
        <taxon>Verrucalvaceae</taxon>
        <taxon>Aphanomyces</taxon>
    </lineage>
</organism>
<dbReference type="GeneID" id="20815082"/>
<dbReference type="OrthoDB" id="129077at2759"/>
<evidence type="ECO:0000259" key="1">
    <source>
        <dbReference type="Pfam" id="PF03184"/>
    </source>
</evidence>
<feature type="domain" description="DDE-1" evidence="1">
    <location>
        <begin position="2"/>
        <end position="123"/>
    </location>
</feature>
<evidence type="ECO:0000313" key="2">
    <source>
        <dbReference type="EMBL" id="ETV71626.1"/>
    </source>
</evidence>